<reference evidence="1 2" key="1">
    <citation type="submission" date="2014-07" db="EMBL/GenBank/DDBJ databases">
        <title>Methanogenic archaea and the global carbon cycle.</title>
        <authorList>
            <person name="Henriksen J.R."/>
            <person name="Luke J."/>
            <person name="Reinhart S."/>
            <person name="Benedict M.N."/>
            <person name="Youngblut N.D."/>
            <person name="Metcalf M.E."/>
            <person name="Whitaker R.J."/>
            <person name="Metcalf W.W."/>
        </authorList>
    </citation>
    <scope>NUCLEOTIDE SEQUENCE [LARGE SCALE GENOMIC DNA]</scope>
    <source>
        <strain evidence="1 2">C2J</strain>
    </source>
</reference>
<sequence>MGEKQTEENSEFIEFFKIQVDVKPASGYTTIKIVELDSDGNFKWHRGLAYDEVKGVNFIERLLKIDEDYKIRRIAKSFKLRCAVLNSQAAKNRKYVQYRAERLKIICAEESGK</sequence>
<dbReference type="Proteomes" id="UP000033123">
    <property type="component" value="Chromosome"/>
</dbReference>
<dbReference type="EMBL" id="CP009508">
    <property type="protein sequence ID" value="AKB35545.1"/>
    <property type="molecule type" value="Genomic_DNA"/>
</dbReference>
<dbReference type="GeneID" id="24870528"/>
<name>A0A0E3PK93_9EURY</name>
<organism evidence="1 2">
    <name type="scientific">Methanosarcina siciliae C2J</name>
    <dbReference type="NCBI Taxonomy" id="1434118"/>
    <lineage>
        <taxon>Archaea</taxon>
        <taxon>Methanobacteriati</taxon>
        <taxon>Methanobacteriota</taxon>
        <taxon>Stenosarchaea group</taxon>
        <taxon>Methanomicrobia</taxon>
        <taxon>Methanosarcinales</taxon>
        <taxon>Methanosarcinaceae</taxon>
        <taxon>Methanosarcina</taxon>
    </lineage>
</organism>
<accession>A0A0E3PK93</accession>
<dbReference type="AlphaFoldDB" id="A0A0E3PK93"/>
<proteinExistence type="predicted"/>
<dbReference type="KEGG" id="msj:MSSAC_0955"/>
<dbReference type="PATRIC" id="fig|1434118.4.peg.1228"/>
<evidence type="ECO:0000313" key="1">
    <source>
        <dbReference type="EMBL" id="AKB35545.1"/>
    </source>
</evidence>
<dbReference type="RefSeq" id="WP_048180478.1">
    <property type="nucleotide sequence ID" value="NZ_CP009508.1"/>
</dbReference>
<gene>
    <name evidence="1" type="ORF">MSSAC_0955</name>
</gene>
<dbReference type="HOGENOM" id="CLU_2127879_0_0_2"/>
<evidence type="ECO:0000313" key="2">
    <source>
        <dbReference type="Proteomes" id="UP000033123"/>
    </source>
</evidence>
<protein>
    <submittedName>
        <fullName evidence="1">Uncharacterized protein</fullName>
    </submittedName>
</protein>